<keyword evidence="1" id="KW-0175">Coiled coil</keyword>
<dbReference type="GeneID" id="106669293"/>
<feature type="coiled-coil region" evidence="1">
    <location>
        <begin position="3914"/>
        <end position="3974"/>
    </location>
</feature>
<keyword evidence="4" id="KW-1185">Reference proteome</keyword>
<feature type="coiled-coil region" evidence="1">
    <location>
        <begin position="2061"/>
        <end position="2088"/>
    </location>
</feature>
<feature type="coiled-coil region" evidence="1">
    <location>
        <begin position="2960"/>
        <end position="2987"/>
    </location>
</feature>
<feature type="coiled-coil region" evidence="1">
    <location>
        <begin position="1750"/>
        <end position="1808"/>
    </location>
</feature>
<feature type="coiled-coil region" evidence="1">
    <location>
        <begin position="3508"/>
        <end position="3588"/>
    </location>
</feature>
<feature type="compositionally biased region" description="Polar residues" evidence="2">
    <location>
        <begin position="1545"/>
        <end position="1556"/>
    </location>
</feature>
<dbReference type="KEGG" id="clec:106669293"/>
<feature type="compositionally biased region" description="Polar residues" evidence="2">
    <location>
        <begin position="2520"/>
        <end position="2531"/>
    </location>
</feature>
<feature type="coiled-coil region" evidence="1">
    <location>
        <begin position="2763"/>
        <end position="2811"/>
    </location>
</feature>
<feature type="region of interest" description="Disordered" evidence="2">
    <location>
        <begin position="3998"/>
        <end position="4017"/>
    </location>
</feature>
<evidence type="ECO:0000256" key="1">
    <source>
        <dbReference type="SAM" id="Coils"/>
    </source>
</evidence>
<feature type="coiled-coil region" evidence="1">
    <location>
        <begin position="3394"/>
        <end position="3481"/>
    </location>
</feature>
<feature type="region of interest" description="Disordered" evidence="2">
    <location>
        <begin position="1"/>
        <end position="36"/>
    </location>
</feature>
<sequence>MDPQLEESLSPEKIAVKNEDSRESSHIETQDEKLQNITDVQEETQKEKQQSDYSFGSLRLSLPANTSSETLQEVSKGISEFTDISFQFSLGETTLNCQSQKNSITSNPCEETLIKTIGCESKSSENSLRFSLGIEDNTLLRTRDSFPDESHINENNSEEEKIISEIKEGEENGGKCHQLPQEMLTTLSTMPDEDLKISDNPVEMQGNEMAVTITEEMSASLNPNQLKIKNVESGETSRQLAQGVESDTLNAEVKNDLNNSSNETQTNEAANGFDCAEIGFQALIEKDRANHCAKEEFNLVSENGLVESTIDNNLQLSEVVGLDQSRANLATSETKPEDVLEPQPSDILDLDQSMGDLTIGETKAEDILEPQQIEVFDLDQSMVDLTIGETKSDGVVLEPQRIEVFDLDQSMGDLTIGETKTEDVLEPQRLEVLELEQSMGTIGETKSEVVLEGDSTGRSPLKNDLIVTEQEVQTSNANSELPVDSLEHSKSTSDFMKEVKIQELNESLHNSVTAENKDELPKDASNLTGVSVDDSLHLSLLEANTSSKSIHLLEDNDIQLHEPLCKKLKLDDLETFEDVDNLESEYNQESMDCSMRVYCEETDEKVDMNESPKLKIEESNEKLVEPPAEEKLNKSGKLSVDGSSDSSFRQNNHEKCALLPQNINEQHTLIKSDTNGSNVYSPTQKSKFNDSNSQDLYQNKENLPPRETEAITNKELMDESLHHSILELSKNEHKNIEHSTEIIKSENADISLNLSILEKSTNKSFNHEVLESIMNKSMINQQSTEKDYKILEESSLCYSVLEDIKNESMKVGQSPEKTLEPEYSVETPLKAGKAETSMDGFIKDKHLAENKSELLEDSSFHYSLLESDKGFVDTKKAGELNVLPKALEEIDRSVLETSLAESMKVQQLAEKSELLDDSSLHYSLLERNKDVSMDAKKADELYVSQNILEETSFNSPVLEINESMKVEQLEEKSEQLDESSLHHSASETNNEDFEETEMVAELNTLQQEMSFNYPALEINESMKVQDLSKEKLEIFEPSIIGNEDTLENPLLERTNVASLDVQQLAESNSKPLEDISLPNSIEEKANNGHMEVQQLTEKKSEHFPFEESSLHYSTLESAASSTKENSQKLLDGSSLHCSVLERTKNESVNIEPVTDSEKIILDFSIVDRTKKEPVEVHHLTTKNIELLFDESTLTEVEKLIEFQEQGVKDEMSLDLSVIDKTKSEPMDIQQTTEINSEVFNESSLHYSVLENMKNKPTNIDSQDQNLEETPLDLSTMDKAKIENMENIKSDRQLLDESSLHYSMIEQSGEKKIEKKLLDESLHCSVFERSQNETNAELLTESVPEKIEDTTLDFSIISMTKNEAIMYDYQPSSTKKSIHSTLDESSLHYTVLERTKNESITELLAELNEGQNIEETTLDLSVVDRTKHEPTDIQQTEKKSETLDDSLHYSVLESTKNESMIIDHSNEFEKLNQSFELNLEKSGVKKKKKVTSTPVKDYKLHKSKEEQNNQLKSRNVLGINITEMEPLFEVSNESNSANPAERCTTDSKPLTPSSEKSTCVMETPAAKLKDKLKKTEELKKHLEQELLELAEFTTYELQCMKSEKMVMSEIEILQLKMNTLNDNYERVVNENNKIKKECQYYKNKYTDEEVKRELNENRWIKREAELKKSLDEAWNSLSIMKTANSSEMKNRDDEVVNTNRTIHSLESENEALRKMNKSFEEQIMKKDVDLKQLSDSLFSSNNLVSSKDLEIEKLRQEISYYTQQKQELITKDVTIKELSDSTLSLKLLVDAKEQEIDSLKKEILEVKEKATISYDDIETLKENFQIQLKNKDDILTEINNSLSSANNEIQKLRNDIDCLNSDYTEQLKQKEAVFRELSTNKNFEIELLKKEIDAYNVHKVDNSQDLDRKDNVIKQLTDSVTDLTEKLDCKNLEIQELLNNLDCHKELIVIAEKDLSTLKKDYELRLDENSATIKEMSEILKQKDADLEETVNTNRLEIQELQTSLEHHKEMLLNQEKELSTLKEDYELRLDENNVALKEMTEILKQKNTDIEETVNTKNLEIQELQTSLEHHREMLLNQEKELSTLKEDYELRLDENNVALKEMSEILKQKDADFEETVNTKNLEIQKLQTSLEHYKEMLLNQEKELSTLKEDSELRLDEKNLSLNEITETLKQKDIEIEELQKVISNYNSLDEMYKEQLNKKDVVCKDMTESISSLTSEIENKELKIEELSNEILKLNEIYNAKVAEELNNKHESLKVLSDSKKLLEEKNLDIEYLQQQVSAFKEQLLLSEKNNAELQDNFIGQLNKKDELLNDLSESVASAEKLVENKTMEIIELQKEISVLKEDHLNRLNEKEKDLNNMKSLISSLSNQVENKGLEIEDLKEMITVLKEQLAQNDKNLETLKLKFAQMSESKDNTIEELLSKLDSQNCLKCSTFRHPNIPNISPQKNNWNNLTLCLSVSESPLNSNFQSVGNKTLRCGLLEESMQMPNPVHDSTALDPFKSVVMNNSFSESTNKDNGTDSNDSNYSTPLASRMNDEEYGMSSVVDTNPIKKALFYQLTDDTNLIQYIKKIQLVLQQIEKNGPNVNQSSADMHEFVKDICDTYLIDEVNSYKEQLETSLAKLEQLMELESNCQKMYLTFNENGFEIDSKSIADTVKNLINENHSLKQHLEIEKNLQNQYVEISKKCTEVEQELATFKEREARLLADKASLDHCIRLISKLKDIVCPDSMQSNIFEANEALDHFETVITDIAEIKQALKENSVENLSSLMKEHNEKYAELKGSFSQLEERYQNSQAQVNQLKTVVESLKEIKKISKQVSMSTTDLKDWTVQKLEESNIALASFKDLLKNKMDIQNEYNMTVSSYESLKKSLEALESELTVTKMENNMIKSTLKEIVHNEESIDVQLNLIKCNIDEHNFGMKAALSILNHDIPNMKPSAAWDFITNKIQSLQEQLLTKFSSDDLYNRVKQLENDLKDAESFKRNFANELHGLQQDSTSVFDLMKLPLMELHRKMLMTIMEKEQHLIDDIKRQYEETISLGSEKINQLEEEEKRRSAWLNELEKDNDKLNSECTKIKDENANLKVQIQNKIETIQKMQKDHQEEINKINNRYLFDETIEVNREKNPNCFCQQSPALQERFNDLTFKIEEKTIACEKYKKLAKELENKITAMTEELTTKDSEIKSFNHRIELANETCNKLNIQYQEVVDENKAAVIEITDLKNKLKNQIEKYSVLEGIKKDLVEKDNTITDLLEKVSSLEKKLESEKQDLIAEIESMKSQVNKSSENNCSEQVKVLEKTIYDLDSRLVKQNKMLEESESAYTNLESKYKHDTSLLHKFIEDLEVKHNKVEGLLSDIKTQLERKETEIHDIFVKIKMLVDCNSIDEAISKIKTKFSLCKELSDQLEEEKETNKQLYHENEILNSNNKHIKKQLNEKVNELDHKNKKCLEDNNSLFEKVTLLESKNHSLEQKTAEKTSEYENVRQKLEKIIKLVEVNTFEEALTSIQTKISFCNDLKEKLADEKEANKQMDNENEILYTDIKHLEKELRDKMIELEGNNAKFLESNKEMLEKLKELENKNHSLELKITEKTAEYETIRKKLDNTCENVIRIVDGNTFEEALVNIKTKIILCNELKEQLEEEKERSKQLDNENEILYTDIKHLEKNLKEKLIELHEVEQKLNVNTVHTEKINELNRKIKEYEEKVVSLENIVAAKKLRIESIEMKFQAEANEQLNLRKEIRILEGKLKRNEEKLKAFGREQEKLNSDHKFLEEENIKYEQRISKAVADYKAITLELKEERDKFEKENERRKHLEDELNKYKTGFANERKACQNTIEKLEEEKKTLHNKLGELESNEKKRPLKELQQNDNLSEELKKEIQKIKTDLMIKTTHSTSLEAEVEKIKASLHQKNSLIQSYKTRISEYMSKNKILQSKVEEFEKRPPTPVMPDSYKSLSELESRVKEREKQIEKLEGERTILKKLASRRLAKATEYEAILKKLGYTPGQQEASMSNSLPGCHSSSSSISSRHFYVNFDDLLKPRNK</sequence>
<feature type="region of interest" description="Disordered" evidence="2">
    <location>
        <begin position="672"/>
        <end position="694"/>
    </location>
</feature>
<dbReference type="Proteomes" id="UP000494040">
    <property type="component" value="Unassembled WGS sequence"/>
</dbReference>
<feature type="coiled-coil region" evidence="1">
    <location>
        <begin position="1834"/>
        <end position="1868"/>
    </location>
</feature>
<proteinExistence type="predicted"/>
<feature type="region of interest" description="Disordered" evidence="2">
    <location>
        <begin position="1530"/>
        <end position="1557"/>
    </location>
</feature>
<feature type="compositionally biased region" description="Polar residues" evidence="2">
    <location>
        <begin position="641"/>
        <end position="650"/>
    </location>
</feature>
<name>A0A8I6RXE3_CIMLE</name>
<protein>
    <submittedName>
        <fullName evidence="3">Uncharacterized protein</fullName>
    </submittedName>
</protein>
<evidence type="ECO:0000256" key="2">
    <source>
        <dbReference type="SAM" id="MobiDB-lite"/>
    </source>
</evidence>
<dbReference type="PANTHER" id="PTHR23159">
    <property type="entry name" value="CENTROSOMAL PROTEIN 2"/>
    <property type="match status" value="1"/>
</dbReference>
<feature type="coiled-coil region" evidence="1">
    <location>
        <begin position="3616"/>
        <end position="3878"/>
    </location>
</feature>
<dbReference type="OrthoDB" id="6629631at2759"/>
<organism evidence="3 4">
    <name type="scientific">Cimex lectularius</name>
    <name type="common">Bed bug</name>
    <name type="synonym">Acanthia lectularia</name>
    <dbReference type="NCBI Taxonomy" id="79782"/>
    <lineage>
        <taxon>Eukaryota</taxon>
        <taxon>Metazoa</taxon>
        <taxon>Ecdysozoa</taxon>
        <taxon>Arthropoda</taxon>
        <taxon>Hexapoda</taxon>
        <taxon>Insecta</taxon>
        <taxon>Pterygota</taxon>
        <taxon>Neoptera</taxon>
        <taxon>Paraneoptera</taxon>
        <taxon>Hemiptera</taxon>
        <taxon>Heteroptera</taxon>
        <taxon>Panheteroptera</taxon>
        <taxon>Cimicomorpha</taxon>
        <taxon>Cimicidae</taxon>
        <taxon>Cimex</taxon>
    </lineage>
</organism>
<feature type="coiled-coil region" evidence="1">
    <location>
        <begin position="1694"/>
        <end position="1721"/>
    </location>
</feature>
<feature type="region of interest" description="Disordered" evidence="2">
    <location>
        <begin position="968"/>
        <end position="995"/>
    </location>
</feature>
<evidence type="ECO:0000313" key="3">
    <source>
        <dbReference type="EnsemblMetazoa" id="XP_014254138.1"/>
    </source>
</evidence>
<feature type="region of interest" description="Disordered" evidence="2">
    <location>
        <begin position="2509"/>
        <end position="2534"/>
    </location>
</feature>
<feature type="coiled-coil region" evidence="1">
    <location>
        <begin position="1997"/>
        <end position="2024"/>
    </location>
</feature>
<dbReference type="OMA" id="TESKLEW"/>
<evidence type="ECO:0000313" key="4">
    <source>
        <dbReference type="Proteomes" id="UP000494040"/>
    </source>
</evidence>
<feature type="region of interest" description="Disordered" evidence="2">
    <location>
        <begin position="604"/>
        <end position="650"/>
    </location>
</feature>
<feature type="coiled-coil region" evidence="1">
    <location>
        <begin position="2118"/>
        <end position="2406"/>
    </location>
</feature>
<feature type="compositionally biased region" description="Low complexity" evidence="2">
    <location>
        <begin position="4004"/>
        <end position="4017"/>
    </location>
</feature>
<feature type="compositionally biased region" description="Basic and acidic residues" evidence="2">
    <location>
        <begin position="968"/>
        <end position="985"/>
    </location>
</feature>
<feature type="coiled-coil region" evidence="1">
    <location>
        <begin position="3145"/>
        <end position="3356"/>
    </location>
</feature>
<feature type="coiled-coil region" evidence="1">
    <location>
        <begin position="1905"/>
        <end position="1953"/>
    </location>
</feature>
<feature type="coiled-coil region" evidence="1">
    <location>
        <begin position="3029"/>
        <end position="3109"/>
    </location>
</feature>
<accession>A0A8I6RXE3</accession>
<feature type="compositionally biased region" description="Basic and acidic residues" evidence="2">
    <location>
        <begin position="14"/>
        <end position="34"/>
    </location>
</feature>
<feature type="coiled-coil region" evidence="1">
    <location>
        <begin position="2606"/>
        <end position="2700"/>
    </location>
</feature>
<feature type="compositionally biased region" description="Basic and acidic residues" evidence="2">
    <location>
        <begin position="605"/>
        <end position="633"/>
    </location>
</feature>
<reference evidence="3" key="1">
    <citation type="submission" date="2022-01" db="UniProtKB">
        <authorList>
            <consortium name="EnsemblMetazoa"/>
        </authorList>
    </citation>
    <scope>IDENTIFICATION</scope>
</reference>
<feature type="coiled-coil region" evidence="1">
    <location>
        <begin position="1564"/>
        <end position="1636"/>
    </location>
</feature>
<dbReference type="EnsemblMetazoa" id="XM_014398652.2">
    <property type="protein sequence ID" value="XP_014254138.1"/>
    <property type="gene ID" value="LOC106669293"/>
</dbReference>
<dbReference type="RefSeq" id="XP_014254138.1">
    <property type="nucleotide sequence ID" value="XM_014398652.2"/>
</dbReference>
<dbReference type="PANTHER" id="PTHR23159:SF31">
    <property type="entry name" value="CENTROSOME-ASSOCIATED PROTEIN CEP250 ISOFORM X1"/>
    <property type="match status" value="1"/>
</dbReference>